<proteinExistence type="predicted"/>
<dbReference type="AlphaFoldDB" id="A0AAU9NVX7"/>
<evidence type="ECO:0000256" key="1">
    <source>
        <dbReference type="SAM" id="MobiDB-lite"/>
    </source>
</evidence>
<gene>
    <name evidence="2" type="ORF">LVIROSA_LOCUS28156</name>
</gene>
<dbReference type="EMBL" id="CAKMRJ010005412">
    <property type="protein sequence ID" value="CAH1442147.1"/>
    <property type="molecule type" value="Genomic_DNA"/>
</dbReference>
<organism evidence="2 3">
    <name type="scientific">Lactuca virosa</name>
    <dbReference type="NCBI Taxonomy" id="75947"/>
    <lineage>
        <taxon>Eukaryota</taxon>
        <taxon>Viridiplantae</taxon>
        <taxon>Streptophyta</taxon>
        <taxon>Embryophyta</taxon>
        <taxon>Tracheophyta</taxon>
        <taxon>Spermatophyta</taxon>
        <taxon>Magnoliopsida</taxon>
        <taxon>eudicotyledons</taxon>
        <taxon>Gunneridae</taxon>
        <taxon>Pentapetalae</taxon>
        <taxon>asterids</taxon>
        <taxon>campanulids</taxon>
        <taxon>Asterales</taxon>
        <taxon>Asteraceae</taxon>
        <taxon>Cichorioideae</taxon>
        <taxon>Cichorieae</taxon>
        <taxon>Lactucinae</taxon>
        <taxon>Lactuca</taxon>
    </lineage>
</organism>
<keyword evidence="3" id="KW-1185">Reference proteome</keyword>
<feature type="compositionally biased region" description="Polar residues" evidence="1">
    <location>
        <begin position="1"/>
        <end position="16"/>
    </location>
</feature>
<protein>
    <submittedName>
        <fullName evidence="2">Uncharacterized protein</fullName>
    </submittedName>
</protein>
<accession>A0AAU9NVX7</accession>
<dbReference type="Proteomes" id="UP001157418">
    <property type="component" value="Unassembled WGS sequence"/>
</dbReference>
<name>A0AAU9NVX7_9ASTR</name>
<comment type="caution">
    <text evidence="2">The sequence shown here is derived from an EMBL/GenBank/DDBJ whole genome shotgun (WGS) entry which is preliminary data.</text>
</comment>
<sequence>MKHSKNSNVFHSSNPNPVKGFTGHVGSRSYAEVAGANKYNKTIPPPPPPPPILATSLYIDKDMERWIQKTTLIGEVISLDHLGNLRTLLSIHSDIVANMKYAGRIKVILSF</sequence>
<reference evidence="2 3" key="1">
    <citation type="submission" date="2022-01" db="EMBL/GenBank/DDBJ databases">
        <authorList>
            <person name="Xiong W."/>
            <person name="Schranz E."/>
        </authorList>
    </citation>
    <scope>NUCLEOTIDE SEQUENCE [LARGE SCALE GENOMIC DNA]</scope>
</reference>
<feature type="region of interest" description="Disordered" evidence="1">
    <location>
        <begin position="1"/>
        <end position="24"/>
    </location>
</feature>
<evidence type="ECO:0000313" key="3">
    <source>
        <dbReference type="Proteomes" id="UP001157418"/>
    </source>
</evidence>
<evidence type="ECO:0000313" key="2">
    <source>
        <dbReference type="EMBL" id="CAH1442147.1"/>
    </source>
</evidence>